<dbReference type="Pfam" id="PF19677">
    <property type="entry name" value="DUF6179"/>
    <property type="match status" value="1"/>
</dbReference>
<protein>
    <submittedName>
        <fullName evidence="1">Uncharacterized protein</fullName>
    </submittedName>
</protein>
<accession>A0ABV2M3Z2</accession>
<dbReference type="EMBL" id="JBEPMJ010000018">
    <property type="protein sequence ID" value="MET3751188.1"/>
    <property type="molecule type" value="Genomic_DNA"/>
</dbReference>
<comment type="caution">
    <text evidence="1">The sequence shown here is derived from an EMBL/GenBank/DDBJ whole genome shotgun (WGS) entry which is preliminary data.</text>
</comment>
<reference evidence="1 2" key="1">
    <citation type="submission" date="2024-06" db="EMBL/GenBank/DDBJ databases">
        <title>Genomic Encyclopedia of Type Strains, Phase IV (KMG-IV): sequencing the most valuable type-strain genomes for metagenomic binning, comparative biology and taxonomic classification.</title>
        <authorList>
            <person name="Goeker M."/>
        </authorList>
    </citation>
    <scope>NUCLEOTIDE SEQUENCE [LARGE SCALE GENOMIC DNA]</scope>
    <source>
        <strain evidence="1 2">DSM 29492</strain>
    </source>
</reference>
<keyword evidence="2" id="KW-1185">Reference proteome</keyword>
<proteinExistence type="predicted"/>
<evidence type="ECO:0000313" key="2">
    <source>
        <dbReference type="Proteomes" id="UP001549106"/>
    </source>
</evidence>
<dbReference type="InterPro" id="IPR045751">
    <property type="entry name" value="DUF6179"/>
</dbReference>
<name>A0ABV2M3Z2_9FIRM</name>
<sequence>MFIHGFNEDNQSYYCLKTKNIRDYFNSGLECVKKDILLIQEILEQLKNQKLPINNERYSSILYEQIPDFLQSLKKYYAIFNYCYIAGDLDYPLYDGLPLYHDMYNLKGSDLALYYLKCFSIENAFCFKFYKELPELVQQFEDLKGIPIYYLGINIFELVLYQDICHILLYNSSGILLEETDIGRIKNRLENSVDMSKDIEYALKLICSSLPDEMSKYIWRFKNEIKKKFESFINDDFELLIYRKAYKTSNVILLNSIQSNQHFLKILTHIQSLTDIEEKIIYLQNIKINIYDLFDLLENDIFVGNEYNLYFSTLTPNDIAIIIKALIPDLGVFNQKCSLDDELYSELDCGVEWKKKLIDFLKKYSILQKKEVEYALNNIKII</sequence>
<organism evidence="1 2">
    <name type="scientific">Blautia caecimuris</name>
    <dbReference type="NCBI Taxonomy" id="1796615"/>
    <lineage>
        <taxon>Bacteria</taxon>
        <taxon>Bacillati</taxon>
        <taxon>Bacillota</taxon>
        <taxon>Clostridia</taxon>
        <taxon>Lachnospirales</taxon>
        <taxon>Lachnospiraceae</taxon>
        <taxon>Blautia</taxon>
    </lineage>
</organism>
<evidence type="ECO:0000313" key="1">
    <source>
        <dbReference type="EMBL" id="MET3751188.1"/>
    </source>
</evidence>
<dbReference type="Proteomes" id="UP001549106">
    <property type="component" value="Unassembled WGS sequence"/>
</dbReference>
<gene>
    <name evidence="1" type="ORF">ABID24_002444</name>
</gene>